<evidence type="ECO:0000256" key="1">
    <source>
        <dbReference type="SAM" id="MobiDB-lite"/>
    </source>
</evidence>
<dbReference type="WBParaSite" id="PEQ_0000251001-mRNA-1">
    <property type="protein sequence ID" value="PEQ_0000251001-mRNA-1"/>
    <property type="gene ID" value="PEQ_0000251001"/>
</dbReference>
<keyword evidence="2" id="KW-1185">Reference proteome</keyword>
<sequence>MHLLDGNIGEMASTLTVKVHPVVYLTIVDAYERRSNKPGANDKALGTCLSESPGRDPGMQVKLQVEMVSTDAEYASYKA</sequence>
<feature type="region of interest" description="Disordered" evidence="1">
    <location>
        <begin position="36"/>
        <end position="57"/>
    </location>
</feature>
<name>A0A914RCR0_PAREQ</name>
<evidence type="ECO:0000313" key="3">
    <source>
        <dbReference type="WBParaSite" id="PEQ_0000251001-mRNA-1"/>
    </source>
</evidence>
<accession>A0A914RCR0</accession>
<dbReference type="Gene3D" id="3.40.140.10">
    <property type="entry name" value="Cytidine Deaminase, domain 2"/>
    <property type="match status" value="1"/>
</dbReference>
<reference evidence="3" key="1">
    <citation type="submission" date="2022-11" db="UniProtKB">
        <authorList>
            <consortium name="WormBaseParasite"/>
        </authorList>
    </citation>
    <scope>IDENTIFICATION</scope>
</reference>
<protein>
    <submittedName>
        <fullName evidence="3">MPN domain-containing protein</fullName>
    </submittedName>
</protein>
<organism evidence="2 3">
    <name type="scientific">Parascaris equorum</name>
    <name type="common">Equine roundworm</name>
    <dbReference type="NCBI Taxonomy" id="6256"/>
    <lineage>
        <taxon>Eukaryota</taxon>
        <taxon>Metazoa</taxon>
        <taxon>Ecdysozoa</taxon>
        <taxon>Nematoda</taxon>
        <taxon>Chromadorea</taxon>
        <taxon>Rhabditida</taxon>
        <taxon>Spirurina</taxon>
        <taxon>Ascaridomorpha</taxon>
        <taxon>Ascaridoidea</taxon>
        <taxon>Ascarididae</taxon>
        <taxon>Parascaris</taxon>
    </lineage>
</organism>
<dbReference type="AlphaFoldDB" id="A0A914RCR0"/>
<dbReference type="Proteomes" id="UP000887564">
    <property type="component" value="Unplaced"/>
</dbReference>
<evidence type="ECO:0000313" key="2">
    <source>
        <dbReference type="Proteomes" id="UP000887564"/>
    </source>
</evidence>
<proteinExistence type="predicted"/>